<keyword evidence="3" id="KW-0653">Protein transport</keyword>
<evidence type="ECO:0000313" key="5">
    <source>
        <dbReference type="EMBL" id="KAG7850356.1"/>
    </source>
</evidence>
<dbReference type="PANTHER" id="PTHR15837">
    <property type="entry name" value="RAN GUANINE NUCLEOTIDE RELEASE FACTOR"/>
    <property type="match status" value="1"/>
</dbReference>
<dbReference type="EMBL" id="JAHLUX010000004">
    <property type="protein sequence ID" value="KAG7819519.1"/>
    <property type="molecule type" value="Genomic_DNA"/>
</dbReference>
<proteinExistence type="inferred from homology"/>
<evidence type="ECO:0008006" key="8">
    <source>
        <dbReference type="Google" id="ProtNLM"/>
    </source>
</evidence>
<dbReference type="Gene3D" id="3.40.1000.10">
    <property type="entry name" value="Mog1/PsbP, alpha/beta/alpha sandwich"/>
    <property type="match status" value="1"/>
</dbReference>
<dbReference type="Proteomes" id="UP001197328">
    <property type="component" value="Unassembled WGS sequence"/>
</dbReference>
<evidence type="ECO:0000256" key="3">
    <source>
        <dbReference type="ARBA" id="ARBA00022927"/>
    </source>
</evidence>
<dbReference type="SUPFAM" id="SSF55724">
    <property type="entry name" value="Mog1p/PsbP-like"/>
    <property type="match status" value="1"/>
</dbReference>
<dbReference type="EMBL" id="JAHLVD010000004">
    <property type="protein sequence ID" value="KAG7850356.1"/>
    <property type="molecule type" value="Genomic_DNA"/>
</dbReference>
<gene>
    <name evidence="4" type="ORF">KL928_002193</name>
    <name evidence="5" type="ORF">KL940_001916</name>
</gene>
<reference evidence="4 7" key="1">
    <citation type="journal article" date="2021" name="G3 (Bethesda)">
        <title>Genomic diversity, chromosomal rearrangements, and interspecies hybridization in the ogataea polymorpha species complex.</title>
        <authorList>
            <person name="Hanson S.J."/>
            <person name="Cinneide E.O."/>
            <person name="Salzberg L.I."/>
            <person name="Wolfe K.H."/>
            <person name="McGowan J."/>
            <person name="Fitzpatrick D.A."/>
            <person name="Matlin K."/>
        </authorList>
    </citation>
    <scope>NUCLEOTIDE SEQUENCE</scope>
    <source>
        <strain evidence="5">51-138</strain>
        <strain evidence="4">61-244</strain>
    </source>
</reference>
<dbReference type="GeneID" id="66126244"/>
<protein>
    <recommendedName>
        <fullName evidence="8">Mog1p/PsbP-like protein</fullName>
    </recommendedName>
</protein>
<dbReference type="PANTHER" id="PTHR15837:SF0">
    <property type="entry name" value="RAN GUANINE NUCLEOTIDE RELEASE FACTOR"/>
    <property type="match status" value="1"/>
</dbReference>
<evidence type="ECO:0000313" key="4">
    <source>
        <dbReference type="EMBL" id="KAG7819519.1"/>
    </source>
</evidence>
<name>A0AAN6I761_PICAN</name>
<evidence type="ECO:0000256" key="2">
    <source>
        <dbReference type="ARBA" id="ARBA00022448"/>
    </source>
</evidence>
<evidence type="ECO:0000256" key="1">
    <source>
        <dbReference type="ARBA" id="ARBA00010307"/>
    </source>
</evidence>
<sequence>MDFETKQLYGGAITTQIPAGLVDASTLRQIPDTQEVFVAGPDTKLVGPEDAIIFDLLEPVDVADNAAAEYHFQELAKLNGAESAKILEATEIVCPNFAQDPAYVLVGSQEAKKWGRDQTELVVLLGLIRLQKVQTDLLITYNLPGSDFGPRIPAAKQVIQHILESLQVQDWSLFG</sequence>
<dbReference type="Proteomes" id="UP001196530">
    <property type="component" value="Unassembled WGS sequence"/>
</dbReference>
<dbReference type="InterPro" id="IPR016123">
    <property type="entry name" value="Mog1/PsbP_a/b/a-sand"/>
</dbReference>
<organism evidence="4 6">
    <name type="scientific">Pichia angusta</name>
    <name type="common">Yeast</name>
    <name type="synonym">Hansenula polymorpha</name>
    <dbReference type="NCBI Taxonomy" id="870730"/>
    <lineage>
        <taxon>Eukaryota</taxon>
        <taxon>Fungi</taxon>
        <taxon>Dikarya</taxon>
        <taxon>Ascomycota</taxon>
        <taxon>Saccharomycotina</taxon>
        <taxon>Pichiomycetes</taxon>
        <taxon>Pichiales</taxon>
        <taxon>Pichiaceae</taxon>
        <taxon>Ogataea</taxon>
    </lineage>
</organism>
<dbReference type="GO" id="GO:0031267">
    <property type="term" value="F:small GTPase binding"/>
    <property type="evidence" value="ECO:0007669"/>
    <property type="project" value="TreeGrafter"/>
</dbReference>
<dbReference type="AlphaFoldDB" id="A0AAN6I761"/>
<evidence type="ECO:0000313" key="6">
    <source>
        <dbReference type="Proteomes" id="UP001196530"/>
    </source>
</evidence>
<accession>A0AAN6I761</accession>
<dbReference type="RefSeq" id="XP_043060398.1">
    <property type="nucleotide sequence ID" value="XM_043202642.1"/>
</dbReference>
<evidence type="ECO:0000313" key="7">
    <source>
        <dbReference type="Proteomes" id="UP001197328"/>
    </source>
</evidence>
<dbReference type="InterPro" id="IPR007681">
    <property type="entry name" value="Mog1"/>
</dbReference>
<comment type="caution">
    <text evidence="4">The sequence shown here is derived from an EMBL/GenBank/DDBJ whole genome shotgun (WGS) entry which is preliminary data.</text>
</comment>
<dbReference type="GO" id="GO:0005085">
    <property type="term" value="F:guanyl-nucleotide exchange factor activity"/>
    <property type="evidence" value="ECO:0007669"/>
    <property type="project" value="TreeGrafter"/>
</dbReference>
<dbReference type="Pfam" id="PF04603">
    <property type="entry name" value="Mog1"/>
    <property type="match status" value="1"/>
</dbReference>
<dbReference type="GO" id="GO:0005634">
    <property type="term" value="C:nucleus"/>
    <property type="evidence" value="ECO:0007669"/>
    <property type="project" value="TreeGrafter"/>
</dbReference>
<keyword evidence="2" id="KW-0813">Transport</keyword>
<dbReference type="GO" id="GO:0006606">
    <property type="term" value="P:protein import into nucleus"/>
    <property type="evidence" value="ECO:0007669"/>
    <property type="project" value="TreeGrafter"/>
</dbReference>
<comment type="similarity">
    <text evidence="1">Belongs to the MOG1 family.</text>
</comment>
<keyword evidence="7" id="KW-1185">Reference proteome</keyword>